<comment type="similarity">
    <text evidence="3 13">Belongs to the lyase 1 family. Adenylosuccinate lyase subfamily.</text>
</comment>
<proteinExistence type="inferred from homology"/>
<dbReference type="NCBIfam" id="TIGR00928">
    <property type="entry name" value="purB"/>
    <property type="match status" value="1"/>
</dbReference>
<comment type="catalytic activity">
    <reaction evidence="11">
        <text>N(6)-(1,2-dicarboxyethyl)-AMP = fumarate + AMP</text>
        <dbReference type="Rhea" id="RHEA:16853"/>
        <dbReference type="ChEBI" id="CHEBI:29806"/>
        <dbReference type="ChEBI" id="CHEBI:57567"/>
        <dbReference type="ChEBI" id="CHEBI:456215"/>
        <dbReference type="EC" id="4.3.2.2"/>
    </reaction>
    <physiologicalReaction direction="left-to-right" evidence="11">
        <dbReference type="Rhea" id="RHEA:16854"/>
    </physiologicalReaction>
</comment>
<protein>
    <recommendedName>
        <fullName evidence="5 12">Adenylosuccinate lyase</fullName>
        <shortName evidence="13">ASL</shortName>
        <ecNumber evidence="4 12">4.3.2.2</ecNumber>
    </recommendedName>
    <alternativeName>
        <fullName evidence="10 13">Adenylosuccinase</fullName>
    </alternativeName>
</protein>
<keyword evidence="17" id="KW-1185">Reference proteome</keyword>
<evidence type="ECO:0000256" key="11">
    <source>
        <dbReference type="ARBA" id="ARBA00049115"/>
    </source>
</evidence>
<dbReference type="PRINTS" id="PR00149">
    <property type="entry name" value="FUMRATELYASE"/>
</dbReference>
<reference evidence="16 17" key="1">
    <citation type="submission" date="2019-06" db="EMBL/GenBank/DDBJ databases">
        <title>Sequencing the genomes of 1000 actinobacteria strains.</title>
        <authorList>
            <person name="Klenk H.-P."/>
        </authorList>
    </citation>
    <scope>NUCLEOTIDE SEQUENCE [LARGE SCALE GENOMIC DNA]</scope>
    <source>
        <strain evidence="16 17">DSM 18082</strain>
    </source>
</reference>
<dbReference type="UniPathway" id="UPA00075">
    <property type="reaction ID" value="UER00336"/>
</dbReference>
<dbReference type="PROSITE" id="PS00163">
    <property type="entry name" value="FUMARATE_LYASES"/>
    <property type="match status" value="1"/>
</dbReference>
<dbReference type="Pfam" id="PF08328">
    <property type="entry name" value="ASL_C"/>
    <property type="match status" value="1"/>
</dbReference>
<feature type="domain" description="Adenylosuccinate lyase PurB C-terminal" evidence="15">
    <location>
        <begin position="337"/>
        <end position="457"/>
    </location>
</feature>
<evidence type="ECO:0000256" key="9">
    <source>
        <dbReference type="ARBA" id="ARBA00025012"/>
    </source>
</evidence>
<evidence type="ECO:0000256" key="12">
    <source>
        <dbReference type="NCBIfam" id="TIGR00928"/>
    </source>
</evidence>
<dbReference type="SUPFAM" id="SSF48557">
    <property type="entry name" value="L-aspartase-like"/>
    <property type="match status" value="1"/>
</dbReference>
<gene>
    <name evidence="16" type="ORF">FB474_3528</name>
</gene>
<dbReference type="EC" id="4.3.2.2" evidence="4 12"/>
<dbReference type="Pfam" id="PF00206">
    <property type="entry name" value="Lyase_1"/>
    <property type="match status" value="1"/>
</dbReference>
<dbReference type="Gene3D" id="1.10.275.10">
    <property type="entry name" value="Fumarase/aspartase (N-terminal domain)"/>
    <property type="match status" value="1"/>
</dbReference>
<dbReference type="GO" id="GO:0044208">
    <property type="term" value="P:'de novo' AMP biosynthetic process"/>
    <property type="evidence" value="ECO:0007669"/>
    <property type="project" value="UniProtKB-UniPathway"/>
</dbReference>
<evidence type="ECO:0000256" key="6">
    <source>
        <dbReference type="ARBA" id="ARBA00022755"/>
    </source>
</evidence>
<feature type="domain" description="Fumarate lyase N-terminal" evidence="14">
    <location>
        <begin position="18"/>
        <end position="316"/>
    </location>
</feature>
<evidence type="ECO:0000256" key="7">
    <source>
        <dbReference type="ARBA" id="ARBA00023239"/>
    </source>
</evidence>
<dbReference type="UniPathway" id="UPA00074">
    <property type="reaction ID" value="UER00132"/>
</dbReference>
<evidence type="ECO:0000313" key="16">
    <source>
        <dbReference type="EMBL" id="TQL56767.1"/>
    </source>
</evidence>
<dbReference type="Gene3D" id="1.20.200.10">
    <property type="entry name" value="Fumarase/aspartase (Central domain)"/>
    <property type="match status" value="1"/>
</dbReference>
<evidence type="ECO:0000256" key="8">
    <source>
        <dbReference type="ARBA" id="ARBA00024477"/>
    </source>
</evidence>
<sequence length="469" mass="50977">MASLADATPPIALGALDGRYRGTVAPLVDHLSEAALNRERVRVEVEWLIHLTSRGVVPGVRSLSEAEQARLRAVVDAFGPADVAELAEIERETVHDVKAVEYYLKRRLTEAADSDVASLSELVHFACTSEDINNLSYALMVKGAVTDVWLPRATALVDAVAAMARDLRDVPLLAHTHGQPATPTTMGKEMAVLAHRLRRQLARVGRAEFLGKLNGATGTYGAHLAAVPEADWPAISRAFVEGLGLTWNPLTTQIESHDWQAELYADIARFNRVLHNLCTDVWTYISMGYFAQVRGQGTVGSSTMPHKVNPIRFENAEANLEVSNALLDVLGSTLVQSRLQRDLTDSSMQRNIGTALGHSLLAIDNVSRGLAGLDAVPEAMAADLDANWEVLGEPVQSAMRALAAQGVAGMENPYERLKELTRGRRITGEDLREFVRGLGLPADVEKRFLELTPATYVGLAPQLVDYLGE</sequence>
<dbReference type="RefSeq" id="WP_141790148.1">
    <property type="nucleotide sequence ID" value="NZ_VFOQ01000002.1"/>
</dbReference>
<comment type="function">
    <text evidence="9">Catalyzes two reactions in de novo purine nucleotide biosynthesis. Catalyzes the breakdown of 5-aminoimidazole- (N-succinylocarboxamide) ribotide (SAICAR or 2-[5-amino-1-(5-phospho-beta-D-ribosyl)imidazole-4-carboxamido]succinate) to 5-aminoimidazole-4-carboxamide ribotide (AICAR or 5-amino-1-(5-phospho-beta-D-ribosyl)imidazole-4-carboxamide) and fumarate, and of adenylosuccinate (ADS or N(6)-(1,2-dicarboxyethyl)-AMP) to adenosine monophosphate (AMP) and fumarate.</text>
</comment>
<dbReference type="OrthoDB" id="9768878at2"/>
<dbReference type="InterPro" id="IPR004769">
    <property type="entry name" value="Pur_lyase"/>
</dbReference>
<dbReference type="PANTHER" id="PTHR43411:SF1">
    <property type="entry name" value="ADENYLOSUCCINATE LYASE"/>
    <property type="match status" value="1"/>
</dbReference>
<dbReference type="InterPro" id="IPR008948">
    <property type="entry name" value="L-Aspartase-like"/>
</dbReference>
<evidence type="ECO:0000256" key="2">
    <source>
        <dbReference type="ARBA" id="ARBA00004734"/>
    </source>
</evidence>
<dbReference type="InterPro" id="IPR024083">
    <property type="entry name" value="Fumarase/histidase_N"/>
</dbReference>
<dbReference type="InterPro" id="IPR022761">
    <property type="entry name" value="Fumarate_lyase_N"/>
</dbReference>
<comment type="pathway">
    <text evidence="1 13">Purine metabolism; IMP biosynthesis via de novo pathway; 5-amino-1-(5-phospho-D-ribosyl)imidazole-4-carboxamide from 5-amino-1-(5-phospho-D-ribosyl)imidazole-4-carboxylate: step 2/2.</text>
</comment>
<comment type="catalytic activity">
    <reaction evidence="8">
        <text>(2S)-2-[5-amino-1-(5-phospho-beta-D-ribosyl)imidazole-4-carboxamido]succinate = 5-amino-1-(5-phospho-beta-D-ribosyl)imidazole-4-carboxamide + fumarate</text>
        <dbReference type="Rhea" id="RHEA:23920"/>
        <dbReference type="ChEBI" id="CHEBI:29806"/>
        <dbReference type="ChEBI" id="CHEBI:58443"/>
        <dbReference type="ChEBI" id="CHEBI:58475"/>
        <dbReference type="EC" id="4.3.2.2"/>
    </reaction>
    <physiologicalReaction direction="left-to-right" evidence="8">
        <dbReference type="Rhea" id="RHEA:23921"/>
    </physiologicalReaction>
</comment>
<evidence type="ECO:0000256" key="3">
    <source>
        <dbReference type="ARBA" id="ARBA00008273"/>
    </source>
</evidence>
<dbReference type="InterPro" id="IPR013539">
    <property type="entry name" value="PurB_C"/>
</dbReference>
<evidence type="ECO:0000256" key="13">
    <source>
        <dbReference type="RuleBase" id="RU361172"/>
    </source>
</evidence>
<keyword evidence="6 13" id="KW-0658">Purine biosynthesis</keyword>
<accession>A0A542Z8U4</accession>
<dbReference type="GO" id="GO:0004018">
    <property type="term" value="F:N6-(1,2-dicarboxyethyl)AMP AMP-lyase (fumarate-forming) activity"/>
    <property type="evidence" value="ECO:0007669"/>
    <property type="project" value="UniProtKB-UniRule"/>
</dbReference>
<dbReference type="GO" id="GO:0070626">
    <property type="term" value="F:(S)-2-(5-amino-1-(5-phospho-D-ribosyl)imidazole-4-carboxamido) succinate lyase (fumarate-forming) activity"/>
    <property type="evidence" value="ECO:0007669"/>
    <property type="project" value="RHEA"/>
</dbReference>
<dbReference type="PANTHER" id="PTHR43411">
    <property type="entry name" value="ADENYLOSUCCINATE LYASE"/>
    <property type="match status" value="1"/>
</dbReference>
<dbReference type="Proteomes" id="UP000319514">
    <property type="component" value="Unassembled WGS sequence"/>
</dbReference>
<comment type="caution">
    <text evidence="16">The sequence shown here is derived from an EMBL/GenBank/DDBJ whole genome shotgun (WGS) entry which is preliminary data.</text>
</comment>
<name>A0A542Z8U4_9MICO</name>
<dbReference type="NCBIfam" id="NF006764">
    <property type="entry name" value="PRK09285.1"/>
    <property type="match status" value="1"/>
</dbReference>
<dbReference type="InterPro" id="IPR020557">
    <property type="entry name" value="Fumarate_lyase_CS"/>
</dbReference>
<evidence type="ECO:0000256" key="4">
    <source>
        <dbReference type="ARBA" id="ARBA00012339"/>
    </source>
</evidence>
<evidence type="ECO:0000259" key="14">
    <source>
        <dbReference type="Pfam" id="PF00206"/>
    </source>
</evidence>
<dbReference type="Gene3D" id="1.10.40.30">
    <property type="entry name" value="Fumarase/aspartase (C-terminal domain)"/>
    <property type="match status" value="1"/>
</dbReference>
<comment type="pathway">
    <text evidence="2 13">Purine metabolism; AMP biosynthesis via de novo pathway; AMP from IMP: step 2/2.</text>
</comment>
<evidence type="ECO:0000256" key="1">
    <source>
        <dbReference type="ARBA" id="ARBA00004706"/>
    </source>
</evidence>
<dbReference type="AlphaFoldDB" id="A0A542Z8U4"/>
<keyword evidence="7 13" id="KW-0456">Lyase</keyword>
<dbReference type="EMBL" id="VFOQ01000002">
    <property type="protein sequence ID" value="TQL56767.1"/>
    <property type="molecule type" value="Genomic_DNA"/>
</dbReference>
<evidence type="ECO:0000256" key="10">
    <source>
        <dbReference type="ARBA" id="ARBA00030717"/>
    </source>
</evidence>
<organism evidence="16 17">
    <name type="scientific">Oryzihumus leptocrescens</name>
    <dbReference type="NCBI Taxonomy" id="297536"/>
    <lineage>
        <taxon>Bacteria</taxon>
        <taxon>Bacillati</taxon>
        <taxon>Actinomycetota</taxon>
        <taxon>Actinomycetes</taxon>
        <taxon>Micrococcales</taxon>
        <taxon>Intrasporangiaceae</taxon>
        <taxon>Oryzihumus</taxon>
    </lineage>
</organism>
<dbReference type="InterPro" id="IPR047136">
    <property type="entry name" value="PurB_bact"/>
</dbReference>
<evidence type="ECO:0000313" key="17">
    <source>
        <dbReference type="Proteomes" id="UP000319514"/>
    </source>
</evidence>
<dbReference type="InterPro" id="IPR000362">
    <property type="entry name" value="Fumarate_lyase_fam"/>
</dbReference>
<evidence type="ECO:0000259" key="15">
    <source>
        <dbReference type="Pfam" id="PF08328"/>
    </source>
</evidence>
<dbReference type="GO" id="GO:0006189">
    <property type="term" value="P:'de novo' IMP biosynthetic process"/>
    <property type="evidence" value="ECO:0007669"/>
    <property type="project" value="UniProtKB-UniPathway"/>
</dbReference>
<evidence type="ECO:0000256" key="5">
    <source>
        <dbReference type="ARBA" id="ARBA00017058"/>
    </source>
</evidence>